<evidence type="ECO:0000313" key="2">
    <source>
        <dbReference type="EMBL" id="OGI40048.1"/>
    </source>
</evidence>
<dbReference type="InterPro" id="IPR009045">
    <property type="entry name" value="Zn_M74/Hedgehog-like"/>
</dbReference>
<dbReference type="AlphaFoldDB" id="A0A1F6T4H9"/>
<dbReference type="Gene3D" id="3.30.1380.10">
    <property type="match status" value="1"/>
</dbReference>
<organism evidence="2 3">
    <name type="scientific">Candidatus Muproteobacteria bacterium RBG_16_62_13</name>
    <dbReference type="NCBI Taxonomy" id="1817756"/>
    <lineage>
        <taxon>Bacteria</taxon>
        <taxon>Pseudomonadati</taxon>
        <taxon>Pseudomonadota</taxon>
        <taxon>Candidatus Muproteobacteria</taxon>
    </lineage>
</organism>
<dbReference type="GO" id="GO:0008233">
    <property type="term" value="F:peptidase activity"/>
    <property type="evidence" value="ECO:0007669"/>
    <property type="project" value="InterPro"/>
</dbReference>
<name>A0A1F6T4H9_9PROT</name>
<proteinExistence type="predicted"/>
<dbReference type="STRING" id="1817756.A2140_05500"/>
<protein>
    <recommendedName>
        <fullName evidence="1">Peptidase M15C domain-containing protein</fullName>
    </recommendedName>
</protein>
<reference evidence="2 3" key="1">
    <citation type="journal article" date="2016" name="Nat. Commun.">
        <title>Thousands of microbial genomes shed light on interconnected biogeochemical processes in an aquifer system.</title>
        <authorList>
            <person name="Anantharaman K."/>
            <person name="Brown C.T."/>
            <person name="Hug L.A."/>
            <person name="Sharon I."/>
            <person name="Castelle C.J."/>
            <person name="Probst A.J."/>
            <person name="Thomas B.C."/>
            <person name="Singh A."/>
            <person name="Wilkins M.J."/>
            <person name="Karaoz U."/>
            <person name="Brodie E.L."/>
            <person name="Williams K.H."/>
            <person name="Hubbard S.S."/>
            <person name="Banfield J.F."/>
        </authorList>
    </citation>
    <scope>NUCLEOTIDE SEQUENCE [LARGE SCALE GENOMIC DNA]</scope>
</reference>
<dbReference type="InterPro" id="IPR039561">
    <property type="entry name" value="Peptidase_M15C"/>
</dbReference>
<dbReference type="SUPFAM" id="SSF55166">
    <property type="entry name" value="Hedgehog/DD-peptidase"/>
    <property type="match status" value="1"/>
</dbReference>
<evidence type="ECO:0000259" key="1">
    <source>
        <dbReference type="Pfam" id="PF13539"/>
    </source>
</evidence>
<dbReference type="Proteomes" id="UP000178379">
    <property type="component" value="Unassembled WGS sequence"/>
</dbReference>
<comment type="caution">
    <text evidence="2">The sequence shown here is derived from an EMBL/GenBank/DDBJ whole genome shotgun (WGS) entry which is preliminary data.</text>
</comment>
<sequence length="199" mass="22372">MAGPPLWASEEAECRYRAVVWNTRTRASSPPVETRKPYTAVTDEERDPATGCTACERDQVEIQLPGLKPFKVCHVFAERVRETLEKLLARGEPITEIESYRVVRSRGALNERGERTGFSNHSFGIAIDINPQQNGLYHRCVRFGPQCQLVRGGPWRPGQPGSLTAESRVVQAFKEIGLRWGGEIAGRQKDFMHFSPTGY</sequence>
<evidence type="ECO:0000313" key="3">
    <source>
        <dbReference type="Proteomes" id="UP000178379"/>
    </source>
</evidence>
<gene>
    <name evidence="2" type="ORF">A2140_05500</name>
</gene>
<feature type="domain" description="Peptidase M15C" evidence="1">
    <location>
        <begin position="113"/>
        <end position="195"/>
    </location>
</feature>
<dbReference type="EMBL" id="MFSQ01000070">
    <property type="protein sequence ID" value="OGI40048.1"/>
    <property type="molecule type" value="Genomic_DNA"/>
</dbReference>
<dbReference type="Pfam" id="PF13539">
    <property type="entry name" value="Peptidase_M15_4"/>
    <property type="match status" value="1"/>
</dbReference>
<accession>A0A1F6T4H9</accession>